<dbReference type="InterPro" id="IPR051601">
    <property type="entry name" value="Serine_prot/Carboxylest_S33"/>
</dbReference>
<keyword evidence="6" id="KW-1185">Reference proteome</keyword>
<dbReference type="InterPro" id="IPR013595">
    <property type="entry name" value="Pept_S33_TAP-like_C"/>
</dbReference>
<feature type="domain" description="Peptidase S33 tripeptidyl aminopeptidase-like C-terminal" evidence="4">
    <location>
        <begin position="561"/>
        <end position="633"/>
    </location>
</feature>
<dbReference type="OrthoDB" id="613638at2"/>
<dbReference type="RefSeq" id="WP_110807222.1">
    <property type="nucleotide sequence ID" value="NZ_QJTK01000024.1"/>
</dbReference>
<keyword evidence="2" id="KW-0378">Hydrolase</keyword>
<proteinExistence type="inferred from homology"/>
<dbReference type="InterPro" id="IPR000073">
    <property type="entry name" value="AB_hydrolase_1"/>
</dbReference>
<reference evidence="5 6" key="1">
    <citation type="submission" date="2018-06" db="EMBL/GenBank/DDBJ databases">
        <title>Genomic Encyclopedia of Type Strains, Phase III (KMG-III): the genomes of soil and plant-associated and newly described type strains.</title>
        <authorList>
            <person name="Whitman W."/>
        </authorList>
    </citation>
    <scope>NUCLEOTIDE SEQUENCE [LARGE SCALE GENOMIC DNA]</scope>
    <source>
        <strain evidence="5 6">JA737</strain>
    </source>
</reference>
<feature type="domain" description="AB hydrolase-1" evidence="3">
    <location>
        <begin position="91"/>
        <end position="262"/>
    </location>
</feature>
<dbReference type="SUPFAM" id="SSF53474">
    <property type="entry name" value="alpha/beta-Hydrolases"/>
    <property type="match status" value="1"/>
</dbReference>
<dbReference type="GO" id="GO:0016787">
    <property type="term" value="F:hydrolase activity"/>
    <property type="evidence" value="ECO:0007669"/>
    <property type="project" value="UniProtKB-KW"/>
</dbReference>
<organism evidence="5 6">
    <name type="scientific">Rhodobacter viridis</name>
    <dbReference type="NCBI Taxonomy" id="1054202"/>
    <lineage>
        <taxon>Bacteria</taxon>
        <taxon>Pseudomonadati</taxon>
        <taxon>Pseudomonadota</taxon>
        <taxon>Alphaproteobacteria</taxon>
        <taxon>Rhodobacterales</taxon>
        <taxon>Rhodobacter group</taxon>
        <taxon>Rhodobacter</taxon>
    </lineage>
</organism>
<dbReference type="Pfam" id="PF00561">
    <property type="entry name" value="Abhydrolase_1"/>
    <property type="match status" value="1"/>
</dbReference>
<dbReference type="Proteomes" id="UP000247727">
    <property type="component" value="Unassembled WGS sequence"/>
</dbReference>
<dbReference type="Gene3D" id="3.40.50.1820">
    <property type="entry name" value="alpha/beta hydrolase"/>
    <property type="match status" value="2"/>
</dbReference>
<dbReference type="Pfam" id="PF08386">
    <property type="entry name" value="Abhydrolase_4"/>
    <property type="match status" value="1"/>
</dbReference>
<evidence type="ECO:0000256" key="1">
    <source>
        <dbReference type="ARBA" id="ARBA00010088"/>
    </source>
</evidence>
<comment type="caution">
    <text evidence="5">The sequence shown here is derived from an EMBL/GenBank/DDBJ whole genome shotgun (WGS) entry which is preliminary data.</text>
</comment>
<evidence type="ECO:0000259" key="3">
    <source>
        <dbReference type="Pfam" id="PF00561"/>
    </source>
</evidence>
<evidence type="ECO:0000256" key="2">
    <source>
        <dbReference type="ARBA" id="ARBA00022801"/>
    </source>
</evidence>
<dbReference type="AlphaFoldDB" id="A0A318TUS4"/>
<protein>
    <submittedName>
        <fullName evidence="5">Pimeloyl-ACP methyl ester carboxylesterase</fullName>
    </submittedName>
</protein>
<name>A0A318TUS4_9RHOB</name>
<evidence type="ECO:0000259" key="4">
    <source>
        <dbReference type="Pfam" id="PF08386"/>
    </source>
</evidence>
<dbReference type="PANTHER" id="PTHR43248">
    <property type="entry name" value="2-SUCCINYL-6-HYDROXY-2,4-CYCLOHEXADIENE-1-CARBOXYLATE SYNTHASE"/>
    <property type="match status" value="1"/>
</dbReference>
<sequence length="645" mass="68297">MTPDQIIATVMALLSAAPQAAPNLPLPGADPRYPVTLDACPRPLPAGEVEGKTVICGHVSVPENHAKPEGKRISLAFAVLKARSLSPAPDPLVYLHGGPGGGAVKDLWSIVVPIFDRHRARRDVVTFDQRAAGISSDMVTCFDTLGANIVSLMAPGKSGQDPEMPALVADCLAELKAKGTDITQYNTTQNAHDTQALMRGLGYADWNLYGISYGTQLALEVMRSAPEGTRSVVIDSVFPPDVRGYDENVKPLQESLQAMLDQCATDAACAKAYPDLPATLDRVAAKLQKTPIPAARGRAAIDIKALADLLDSRNGSRATPGITAHLPLILTELDRGETTTWDLLASGGTVKPPSTAERLAPYSARLTPEQKALAALLLEQASAAKTTDLARDGALSALSDSLARTAAGGTDLAKRLDAEMTRAIIATGSREAMLDFVRAYAALATRPPSRDAFGTLVRDHLPAADQAPILALLDLMNEADIRAAHAAVSSEARTAYSSIVFLLDLMVIACQEDFPFNSRAGFDAYNATLKWPWLMASAKADTSAYEICPMFTPAPRAGFLEPVHSDIPTLVLYGLNDTQTSSADARHAAETLSHATALAVPEAGHGAVIFSDCAKDIGLAFVERPETPPDARCLADLHPAFVLPK</sequence>
<dbReference type="EMBL" id="QJTK01000024">
    <property type="protein sequence ID" value="PYF06728.1"/>
    <property type="molecule type" value="Genomic_DNA"/>
</dbReference>
<dbReference type="InterPro" id="IPR029058">
    <property type="entry name" value="AB_hydrolase_fold"/>
</dbReference>
<evidence type="ECO:0000313" key="5">
    <source>
        <dbReference type="EMBL" id="PYF06728.1"/>
    </source>
</evidence>
<evidence type="ECO:0000313" key="6">
    <source>
        <dbReference type="Proteomes" id="UP000247727"/>
    </source>
</evidence>
<accession>A0A318TUS4</accession>
<comment type="similarity">
    <text evidence="1">Belongs to the peptidase S33 family.</text>
</comment>
<gene>
    <name evidence="5" type="ORF">C8J30_12410</name>
</gene>